<accession>A0A9Q0RX15</accession>
<dbReference type="Gene3D" id="3.30.160.60">
    <property type="entry name" value="Classic Zinc Finger"/>
    <property type="match status" value="1"/>
</dbReference>
<dbReference type="PROSITE" id="PS50157">
    <property type="entry name" value="ZINC_FINGER_C2H2_2"/>
    <property type="match status" value="1"/>
</dbReference>
<sequence>MDILALNKKVERNVLQDYTEEMWHGSSAYIQSEIKNALYIQYNEYLRLGSDMQFVSIPNDPIMYGCINCAETSASETEMVTHIRKHLLQYQCKFCEKRFSHLEMIKVHHEIMHASKDVTYRNIDINENLDKYLAMKIIFPNGLVFTKGSAKYTKYGQMDGNIKLIAELDAKELEAAKKRQAEIETEPLLMPLKITVAGVEVAFGGSCGAVSSFGGVHSRDDNGFTFGAFKTTLLMSANSNSNEDNAIGATIISGLQLALQRNVQVTRKVTTLQCLIKTGQKWKGINVIEK</sequence>
<dbReference type="Proteomes" id="UP001151699">
    <property type="component" value="Chromosome C"/>
</dbReference>
<name>A0A9Q0RX15_9DIPT</name>
<evidence type="ECO:0000313" key="4">
    <source>
        <dbReference type="Proteomes" id="UP001151699"/>
    </source>
</evidence>
<dbReference type="EMBL" id="WJQU01000004">
    <property type="protein sequence ID" value="KAJ6635637.1"/>
    <property type="molecule type" value="Genomic_DNA"/>
</dbReference>
<comment type="caution">
    <text evidence="3">The sequence shown here is derived from an EMBL/GenBank/DDBJ whole genome shotgun (WGS) entry which is preliminary data.</text>
</comment>
<feature type="domain" description="C2H2-type" evidence="2">
    <location>
        <begin position="90"/>
        <end position="118"/>
    </location>
</feature>
<dbReference type="SMART" id="SM00355">
    <property type="entry name" value="ZnF_C2H2"/>
    <property type="match status" value="2"/>
</dbReference>
<gene>
    <name evidence="3" type="ORF">Bhyg_14223</name>
</gene>
<evidence type="ECO:0000259" key="2">
    <source>
        <dbReference type="PROSITE" id="PS50157"/>
    </source>
</evidence>
<evidence type="ECO:0000256" key="1">
    <source>
        <dbReference type="PROSITE-ProRule" id="PRU00042"/>
    </source>
</evidence>
<dbReference type="GO" id="GO:0008270">
    <property type="term" value="F:zinc ion binding"/>
    <property type="evidence" value="ECO:0007669"/>
    <property type="project" value="UniProtKB-KW"/>
</dbReference>
<proteinExistence type="predicted"/>
<keyword evidence="1" id="KW-0479">Metal-binding</keyword>
<dbReference type="AlphaFoldDB" id="A0A9Q0RX15"/>
<dbReference type="PROSITE" id="PS00028">
    <property type="entry name" value="ZINC_FINGER_C2H2_1"/>
    <property type="match status" value="1"/>
</dbReference>
<protein>
    <recommendedName>
        <fullName evidence="2">C2H2-type domain-containing protein</fullName>
    </recommendedName>
</protein>
<organism evidence="3 4">
    <name type="scientific">Pseudolycoriella hygida</name>
    <dbReference type="NCBI Taxonomy" id="35572"/>
    <lineage>
        <taxon>Eukaryota</taxon>
        <taxon>Metazoa</taxon>
        <taxon>Ecdysozoa</taxon>
        <taxon>Arthropoda</taxon>
        <taxon>Hexapoda</taxon>
        <taxon>Insecta</taxon>
        <taxon>Pterygota</taxon>
        <taxon>Neoptera</taxon>
        <taxon>Endopterygota</taxon>
        <taxon>Diptera</taxon>
        <taxon>Nematocera</taxon>
        <taxon>Sciaroidea</taxon>
        <taxon>Sciaridae</taxon>
        <taxon>Pseudolycoriella</taxon>
    </lineage>
</organism>
<dbReference type="InterPro" id="IPR013087">
    <property type="entry name" value="Znf_C2H2_type"/>
</dbReference>
<evidence type="ECO:0000313" key="3">
    <source>
        <dbReference type="EMBL" id="KAJ6635637.1"/>
    </source>
</evidence>
<keyword evidence="1" id="KW-0862">Zinc</keyword>
<keyword evidence="1" id="KW-0863">Zinc-finger</keyword>
<keyword evidence="4" id="KW-1185">Reference proteome</keyword>
<reference evidence="3" key="1">
    <citation type="submission" date="2022-07" db="EMBL/GenBank/DDBJ databases">
        <authorList>
            <person name="Trinca V."/>
            <person name="Uliana J.V.C."/>
            <person name="Torres T.T."/>
            <person name="Ward R.J."/>
            <person name="Monesi N."/>
        </authorList>
    </citation>
    <scope>NUCLEOTIDE SEQUENCE</scope>
    <source>
        <strain evidence="3">HSMRA1968</strain>
        <tissue evidence="3">Whole embryos</tissue>
    </source>
</reference>